<evidence type="ECO:0000256" key="3">
    <source>
        <dbReference type="PROSITE-ProRule" id="PRU00176"/>
    </source>
</evidence>
<dbReference type="InterPro" id="IPR051183">
    <property type="entry name" value="U1_U11-U12_snRNP_70-35kDa"/>
</dbReference>
<sequence>MWAATSTPSLSFPSSLWENRRTHPSFKLCLRASRFDYPLASRIFVTIKLVRDEFTKRSKGYAFIQYTSQDEAMVAVENMDQQVFDGRMIHVEIAKLGKDRFRGCPKTSGPPSSKPQLQQPNDVADCCKSSIVQLEATSRKGSKIWIVSELHCHPLWRILFFTIDVSKVDGSSSSNQHVLISFNLRKQAVLGSPGFTVPSIY</sequence>
<dbReference type="PROSITE" id="PS50102">
    <property type="entry name" value="RRM"/>
    <property type="match status" value="1"/>
</dbReference>
<name>A0ABR2EYJ3_9ROSI</name>
<evidence type="ECO:0000259" key="4">
    <source>
        <dbReference type="PROSITE" id="PS50102"/>
    </source>
</evidence>
<dbReference type="Pfam" id="PF00076">
    <property type="entry name" value="RRM_1"/>
    <property type="match status" value="1"/>
</dbReference>
<dbReference type="InterPro" id="IPR000504">
    <property type="entry name" value="RRM_dom"/>
</dbReference>
<dbReference type="Proteomes" id="UP001472677">
    <property type="component" value="Unassembled WGS sequence"/>
</dbReference>
<dbReference type="Gene3D" id="3.30.70.330">
    <property type="match status" value="1"/>
</dbReference>
<dbReference type="EMBL" id="JBBPBM010000009">
    <property type="protein sequence ID" value="KAK8567769.1"/>
    <property type="molecule type" value="Genomic_DNA"/>
</dbReference>
<keyword evidence="3" id="KW-0694">RNA-binding</keyword>
<proteinExistence type="predicted"/>
<feature type="domain" description="RRM" evidence="4">
    <location>
        <begin position="47"/>
        <end position="96"/>
    </location>
</feature>
<dbReference type="PANTHER" id="PTHR13952:SF19">
    <property type="entry name" value="GLYCINE-RICH RNA-BINDING PROTEIN 4, MITOCHONDRIAL ISOFORM X1"/>
    <property type="match status" value="1"/>
</dbReference>
<gene>
    <name evidence="5" type="ORF">V6N12_006342</name>
</gene>
<comment type="caution">
    <text evidence="5">The sequence shown here is derived from an EMBL/GenBank/DDBJ whole genome shotgun (WGS) entry which is preliminary data.</text>
</comment>
<dbReference type="SMART" id="SM00360">
    <property type="entry name" value="RRM"/>
    <property type="match status" value="1"/>
</dbReference>
<evidence type="ECO:0000256" key="2">
    <source>
        <dbReference type="ARBA" id="ARBA00023242"/>
    </source>
</evidence>
<protein>
    <recommendedName>
        <fullName evidence="4">RRM domain-containing protein</fullName>
    </recommendedName>
</protein>
<evidence type="ECO:0000313" key="5">
    <source>
        <dbReference type="EMBL" id="KAK8567769.1"/>
    </source>
</evidence>
<reference evidence="5 6" key="1">
    <citation type="journal article" date="2024" name="G3 (Bethesda)">
        <title>Genome assembly of Hibiscus sabdariffa L. provides insights into metabolisms of medicinal natural products.</title>
        <authorList>
            <person name="Kim T."/>
        </authorList>
    </citation>
    <scope>NUCLEOTIDE SEQUENCE [LARGE SCALE GENOMIC DNA]</scope>
    <source>
        <strain evidence="5">TK-2024</strain>
        <tissue evidence="5">Old leaves</tissue>
    </source>
</reference>
<dbReference type="PANTHER" id="PTHR13952">
    <property type="entry name" value="U1 SMALL NUCLEAR RIBONUCLEOPROTEIN 70 KD"/>
    <property type="match status" value="1"/>
</dbReference>
<accession>A0ABR2EYJ3</accession>
<organism evidence="5 6">
    <name type="scientific">Hibiscus sabdariffa</name>
    <name type="common">roselle</name>
    <dbReference type="NCBI Taxonomy" id="183260"/>
    <lineage>
        <taxon>Eukaryota</taxon>
        <taxon>Viridiplantae</taxon>
        <taxon>Streptophyta</taxon>
        <taxon>Embryophyta</taxon>
        <taxon>Tracheophyta</taxon>
        <taxon>Spermatophyta</taxon>
        <taxon>Magnoliopsida</taxon>
        <taxon>eudicotyledons</taxon>
        <taxon>Gunneridae</taxon>
        <taxon>Pentapetalae</taxon>
        <taxon>rosids</taxon>
        <taxon>malvids</taxon>
        <taxon>Malvales</taxon>
        <taxon>Malvaceae</taxon>
        <taxon>Malvoideae</taxon>
        <taxon>Hibiscus</taxon>
    </lineage>
</organism>
<dbReference type="InterPro" id="IPR012677">
    <property type="entry name" value="Nucleotide-bd_a/b_plait_sf"/>
</dbReference>
<evidence type="ECO:0000313" key="6">
    <source>
        <dbReference type="Proteomes" id="UP001472677"/>
    </source>
</evidence>
<evidence type="ECO:0000256" key="1">
    <source>
        <dbReference type="ARBA" id="ARBA00004123"/>
    </source>
</evidence>
<dbReference type="InterPro" id="IPR035979">
    <property type="entry name" value="RBD_domain_sf"/>
</dbReference>
<keyword evidence="2" id="KW-0539">Nucleus</keyword>
<comment type="subcellular location">
    <subcellularLocation>
        <location evidence="1">Nucleus</location>
    </subcellularLocation>
</comment>
<keyword evidence="6" id="KW-1185">Reference proteome</keyword>
<dbReference type="SUPFAM" id="SSF54928">
    <property type="entry name" value="RNA-binding domain, RBD"/>
    <property type="match status" value="1"/>
</dbReference>